<dbReference type="Proteomes" id="UP000756132">
    <property type="component" value="Chromosome 7"/>
</dbReference>
<gene>
    <name evidence="2" type="ORF">CLAFUR5_10534</name>
</gene>
<evidence type="ECO:0000256" key="1">
    <source>
        <dbReference type="SAM" id="MobiDB-lite"/>
    </source>
</evidence>
<feature type="region of interest" description="Disordered" evidence="1">
    <location>
        <begin position="73"/>
        <end position="120"/>
    </location>
</feature>
<reference evidence="2" key="1">
    <citation type="submission" date="2021-12" db="EMBL/GenBank/DDBJ databases">
        <authorList>
            <person name="Zaccaron A."/>
            <person name="Stergiopoulos I."/>
        </authorList>
    </citation>
    <scope>NUCLEOTIDE SEQUENCE</scope>
    <source>
        <strain evidence="2">Race5_Kim</strain>
    </source>
</reference>
<proteinExistence type="predicted"/>
<dbReference type="OMA" id="EGDMIEW"/>
<keyword evidence="3" id="KW-1185">Reference proteome</keyword>
<dbReference type="EMBL" id="CP090169">
    <property type="protein sequence ID" value="UJO19706.1"/>
    <property type="molecule type" value="Genomic_DNA"/>
</dbReference>
<accession>A0A9Q8URH1</accession>
<dbReference type="OrthoDB" id="3937678at2759"/>
<feature type="compositionally biased region" description="Basic and acidic residues" evidence="1">
    <location>
        <begin position="106"/>
        <end position="120"/>
    </location>
</feature>
<evidence type="ECO:0008006" key="4">
    <source>
        <dbReference type="Google" id="ProtNLM"/>
    </source>
</evidence>
<dbReference type="GeneID" id="71990412"/>
<name>A0A9Q8URH1_PASFU</name>
<feature type="compositionally biased region" description="Low complexity" evidence="1">
    <location>
        <begin position="86"/>
        <end position="96"/>
    </location>
</feature>
<dbReference type="AlphaFoldDB" id="A0A9Q8URH1"/>
<dbReference type="KEGG" id="ffu:CLAFUR5_10534"/>
<organism evidence="2 3">
    <name type="scientific">Passalora fulva</name>
    <name type="common">Tomato leaf mold</name>
    <name type="synonym">Cladosporium fulvum</name>
    <dbReference type="NCBI Taxonomy" id="5499"/>
    <lineage>
        <taxon>Eukaryota</taxon>
        <taxon>Fungi</taxon>
        <taxon>Dikarya</taxon>
        <taxon>Ascomycota</taxon>
        <taxon>Pezizomycotina</taxon>
        <taxon>Dothideomycetes</taxon>
        <taxon>Dothideomycetidae</taxon>
        <taxon>Mycosphaerellales</taxon>
        <taxon>Mycosphaerellaceae</taxon>
        <taxon>Fulvia</taxon>
    </lineage>
</organism>
<protein>
    <recommendedName>
        <fullName evidence="4">F-box domain-containing protein</fullName>
    </recommendedName>
</protein>
<reference evidence="2" key="2">
    <citation type="journal article" date="2022" name="Microb. Genom.">
        <title>A chromosome-scale genome assembly of the tomato pathogen Cladosporium fulvum reveals a compartmentalized genome architecture and the presence of a dispensable chromosome.</title>
        <authorList>
            <person name="Zaccaron A.Z."/>
            <person name="Chen L.H."/>
            <person name="Samaras A."/>
            <person name="Stergiopoulos I."/>
        </authorList>
    </citation>
    <scope>NUCLEOTIDE SEQUENCE</scope>
    <source>
        <strain evidence="2">Race5_Kim</strain>
    </source>
</reference>
<evidence type="ECO:0000313" key="2">
    <source>
        <dbReference type="EMBL" id="UJO19706.1"/>
    </source>
</evidence>
<dbReference type="RefSeq" id="XP_047764072.1">
    <property type="nucleotide sequence ID" value="XM_047909682.1"/>
</dbReference>
<evidence type="ECO:0000313" key="3">
    <source>
        <dbReference type="Proteomes" id="UP000756132"/>
    </source>
</evidence>
<sequence length="422" mass="47483">MASNLPEDLLQNIFIYLQPELVESYIGPCSRANRPLFSSLANVCRASKTCYRLASPLLYDTIEIYGTRNYRGSQPAVSGFRPPPKSSGSRSSNLPPLRQVLRRRGKNTDDPKRPGEVDLQTREVFDHAIGRLDISQQLQSSLQDGLSHGLEDAMLAVFLALCPEVEHLEMIAVFSLSDTLTMALANELIANEIHGHTQGRPFGRLQSLASSEPQDTATDNPPPHNVSPLLTRLYIDRGVLDDAGLELLFKLFPSVRELSYSEGDMIEWMFEAERIGDGLRRHGTGQEKLKLDQMELMLGYLGDPSSLSKLMHFSVDVSILLGGFDDESDTQWEQAPQLLDILPASLQFFGLFFGDHQMKDYWWVVDRQLSELMGSVRFEALSTIELRRVTKFHEADLGLGWSIACADEKFSRLRRKGERCAY</sequence>